<feature type="domain" description="Solute-binding protein family 3/N-terminal" evidence="2">
    <location>
        <begin position="25"/>
        <end position="236"/>
    </location>
</feature>
<gene>
    <name evidence="3" type="ORF">ACFOKJ_09245</name>
</gene>
<dbReference type="PANTHER" id="PTHR38834:SF3">
    <property type="entry name" value="SOLUTE-BINDING PROTEIN FAMILY 3_N-TERMINAL DOMAIN-CONTAINING PROTEIN"/>
    <property type="match status" value="1"/>
</dbReference>
<dbReference type="SUPFAM" id="SSF53850">
    <property type="entry name" value="Periplasmic binding protein-like II"/>
    <property type="match status" value="1"/>
</dbReference>
<proteinExistence type="predicted"/>
<dbReference type="Gene3D" id="3.40.190.10">
    <property type="entry name" value="Periplasmic binding protein-like II"/>
    <property type="match status" value="2"/>
</dbReference>
<evidence type="ECO:0000259" key="2">
    <source>
        <dbReference type="Pfam" id="PF00497"/>
    </source>
</evidence>
<keyword evidence="1" id="KW-0732">Signal</keyword>
<keyword evidence="4" id="KW-1185">Reference proteome</keyword>
<organism evidence="3 4">
    <name type="scientific">Vogesella amnigena</name>
    <dbReference type="NCBI Taxonomy" id="1507449"/>
    <lineage>
        <taxon>Bacteria</taxon>
        <taxon>Pseudomonadati</taxon>
        <taxon>Pseudomonadota</taxon>
        <taxon>Betaproteobacteria</taxon>
        <taxon>Neisseriales</taxon>
        <taxon>Chromobacteriaceae</taxon>
        <taxon>Vogesella</taxon>
    </lineage>
</organism>
<evidence type="ECO:0000313" key="4">
    <source>
        <dbReference type="Proteomes" id="UP001595636"/>
    </source>
</evidence>
<feature type="chain" id="PRO_5045376926" evidence="1">
    <location>
        <begin position="20"/>
        <end position="240"/>
    </location>
</feature>
<reference evidence="4" key="1">
    <citation type="journal article" date="2019" name="Int. J. Syst. Evol. Microbiol.">
        <title>The Global Catalogue of Microorganisms (GCM) 10K type strain sequencing project: providing services to taxonomists for standard genome sequencing and annotation.</title>
        <authorList>
            <consortium name="The Broad Institute Genomics Platform"/>
            <consortium name="The Broad Institute Genome Sequencing Center for Infectious Disease"/>
            <person name="Wu L."/>
            <person name="Ma J."/>
        </authorList>
    </citation>
    <scope>NUCLEOTIDE SEQUENCE [LARGE SCALE GENOMIC DNA]</scope>
    <source>
        <strain evidence="4">KCTC 42195</strain>
    </source>
</reference>
<dbReference type="Pfam" id="PF00497">
    <property type="entry name" value="SBP_bac_3"/>
    <property type="match status" value="1"/>
</dbReference>
<dbReference type="InterPro" id="IPR001638">
    <property type="entry name" value="Solute-binding_3/MltF_N"/>
</dbReference>
<dbReference type="PANTHER" id="PTHR38834">
    <property type="entry name" value="PERIPLASMIC SUBSTRATE BINDING PROTEIN FAMILY 3"/>
    <property type="match status" value="1"/>
</dbReference>
<dbReference type="Proteomes" id="UP001595636">
    <property type="component" value="Unassembled WGS sequence"/>
</dbReference>
<sequence length="240" mass="26876">MRLPAFGCMLLCSALPLAAQQLTVYTTDYPPLSMVGQSGNISGIGIELLRQAAQKSGITLDIRGDLAWKRAQQSAKQTRNVCLYPFTRAEVREHQFRWVSLVIPSEHGLYALPDGPRPQQIGDVAKLRTVVMLGTTAEGRLRDQGLPYTTTITPADSLRMLRHRAVDLWAVHDIVARYYAVQLAVPIRRTMGLGRADIWLACNLAVPMEQVTRLDKAITQLRANGEDERITQRYLQRQTP</sequence>
<name>A0ABV7TU81_9NEIS</name>
<comment type="caution">
    <text evidence="3">The sequence shown here is derived from an EMBL/GenBank/DDBJ whole genome shotgun (WGS) entry which is preliminary data.</text>
</comment>
<accession>A0ABV7TU81</accession>
<feature type="signal peptide" evidence="1">
    <location>
        <begin position="1"/>
        <end position="19"/>
    </location>
</feature>
<dbReference type="RefSeq" id="WP_390278894.1">
    <property type="nucleotide sequence ID" value="NZ_JBHRYH010000018.1"/>
</dbReference>
<evidence type="ECO:0000256" key="1">
    <source>
        <dbReference type="SAM" id="SignalP"/>
    </source>
</evidence>
<evidence type="ECO:0000313" key="3">
    <source>
        <dbReference type="EMBL" id="MFC3626315.1"/>
    </source>
</evidence>
<protein>
    <submittedName>
        <fullName evidence="3">Substrate-binding periplasmic protein</fullName>
    </submittedName>
</protein>
<dbReference type="EMBL" id="JBHRYH010000018">
    <property type="protein sequence ID" value="MFC3626315.1"/>
    <property type="molecule type" value="Genomic_DNA"/>
</dbReference>